<name>A0A674F3C7_SALTR</name>
<evidence type="ECO:0000256" key="5">
    <source>
        <dbReference type="ARBA" id="ARBA00043266"/>
    </source>
</evidence>
<dbReference type="AlphaFoldDB" id="A0A674F3C7"/>
<dbReference type="InterPro" id="IPR013783">
    <property type="entry name" value="Ig-like_fold"/>
</dbReference>
<dbReference type="InterPro" id="IPR003599">
    <property type="entry name" value="Ig_sub"/>
</dbReference>
<dbReference type="GeneTree" id="ENSGT01030000234557"/>
<dbReference type="PANTHER" id="PTHR19367:SF18">
    <property type="entry name" value="T CELL RECEPTOR ALPHA VARIABLE 16"/>
    <property type="match status" value="1"/>
</dbReference>
<keyword evidence="5" id="KW-0391">Immunity</keyword>
<keyword evidence="1" id="KW-0732">Signal</keyword>
<protein>
    <recommendedName>
        <fullName evidence="6">Ig-like domain-containing protein</fullName>
    </recommendedName>
</protein>
<dbReference type="PROSITE" id="PS50835">
    <property type="entry name" value="IG_LIKE"/>
    <property type="match status" value="1"/>
</dbReference>
<dbReference type="SMART" id="SM00409">
    <property type="entry name" value="IG"/>
    <property type="match status" value="1"/>
</dbReference>
<evidence type="ECO:0000256" key="3">
    <source>
        <dbReference type="ARBA" id="ARBA00023170"/>
    </source>
</evidence>
<evidence type="ECO:0000313" key="7">
    <source>
        <dbReference type="Ensembl" id="ENSSTUP00000115051.1"/>
    </source>
</evidence>
<evidence type="ECO:0000313" key="8">
    <source>
        <dbReference type="Proteomes" id="UP000472277"/>
    </source>
</evidence>
<dbReference type="Gene3D" id="2.60.40.10">
    <property type="entry name" value="Immunoglobulins"/>
    <property type="match status" value="1"/>
</dbReference>
<evidence type="ECO:0000256" key="1">
    <source>
        <dbReference type="ARBA" id="ARBA00022729"/>
    </source>
</evidence>
<dbReference type="SUPFAM" id="SSF48726">
    <property type="entry name" value="Immunoglobulin"/>
    <property type="match status" value="1"/>
</dbReference>
<dbReference type="Pfam" id="PF07686">
    <property type="entry name" value="V-set"/>
    <property type="match status" value="1"/>
</dbReference>
<proteinExistence type="predicted"/>
<dbReference type="GO" id="GO:0002250">
    <property type="term" value="P:adaptive immune response"/>
    <property type="evidence" value="ECO:0007669"/>
    <property type="project" value="UniProtKB-KW"/>
</dbReference>
<keyword evidence="2" id="KW-1064">Adaptive immunity</keyword>
<keyword evidence="4" id="KW-0393">Immunoglobulin domain</keyword>
<dbReference type="SMART" id="SM00406">
    <property type="entry name" value="IGv"/>
    <property type="match status" value="1"/>
</dbReference>
<evidence type="ECO:0000259" key="6">
    <source>
        <dbReference type="PROSITE" id="PS50835"/>
    </source>
</evidence>
<evidence type="ECO:0000256" key="4">
    <source>
        <dbReference type="ARBA" id="ARBA00023319"/>
    </source>
</evidence>
<dbReference type="PANTHER" id="PTHR19367">
    <property type="entry name" value="T-CELL RECEPTOR ALPHA CHAIN V REGION"/>
    <property type="match status" value="1"/>
</dbReference>
<accession>A0A674F3C7</accession>
<dbReference type="Ensembl" id="ENSSTUT00000123098.1">
    <property type="protein sequence ID" value="ENSSTUP00000115051.1"/>
    <property type="gene ID" value="ENSSTUG00000050691.1"/>
</dbReference>
<dbReference type="InterPro" id="IPR013106">
    <property type="entry name" value="Ig_V-set"/>
</dbReference>
<keyword evidence="3" id="KW-0675">Receptor</keyword>
<evidence type="ECO:0000256" key="2">
    <source>
        <dbReference type="ARBA" id="ARBA00023130"/>
    </source>
</evidence>
<dbReference type="GO" id="GO:0042101">
    <property type="term" value="C:T cell receptor complex"/>
    <property type="evidence" value="ECO:0007669"/>
    <property type="project" value="UniProtKB-KW"/>
</dbReference>
<dbReference type="InterPro" id="IPR036179">
    <property type="entry name" value="Ig-like_dom_sf"/>
</dbReference>
<dbReference type="InterPro" id="IPR051287">
    <property type="entry name" value="TCR_variable_region"/>
</dbReference>
<dbReference type="InterPro" id="IPR007110">
    <property type="entry name" value="Ig-like_dom"/>
</dbReference>
<organism evidence="7 8">
    <name type="scientific">Salmo trutta</name>
    <name type="common">Brown trout</name>
    <dbReference type="NCBI Taxonomy" id="8032"/>
    <lineage>
        <taxon>Eukaryota</taxon>
        <taxon>Metazoa</taxon>
        <taxon>Chordata</taxon>
        <taxon>Craniata</taxon>
        <taxon>Vertebrata</taxon>
        <taxon>Euteleostomi</taxon>
        <taxon>Actinopterygii</taxon>
        <taxon>Neopterygii</taxon>
        <taxon>Teleostei</taxon>
        <taxon>Protacanthopterygii</taxon>
        <taxon>Salmoniformes</taxon>
        <taxon>Salmonidae</taxon>
        <taxon>Salmoninae</taxon>
        <taxon>Salmo</taxon>
    </lineage>
</organism>
<reference evidence="7" key="1">
    <citation type="submission" date="2025-08" db="UniProtKB">
        <authorList>
            <consortium name="Ensembl"/>
        </authorList>
    </citation>
    <scope>IDENTIFICATION</scope>
</reference>
<reference evidence="7" key="2">
    <citation type="submission" date="2025-09" db="UniProtKB">
        <authorList>
            <consortium name="Ensembl"/>
        </authorList>
    </citation>
    <scope>IDENTIFICATION</scope>
</reference>
<dbReference type="Proteomes" id="UP000472277">
    <property type="component" value="Chromosome 21"/>
</dbReference>
<sequence length="179" mass="19791">SCNYTTSKCRGEDSVIQPPGDVIATEGEQVTLGCQFDADDTRNLNLFWYKHELNGFPKFMLGRFPFGSKNATEFKDRFDAHLDADSKSVPLMIQRVQLSDSAVYYCALRLHLSDSAVYCCALKPTVTTGYTVQPPYKNNLIVLYKTLREPGVSSSSMLPKSGSHLITCSGVLWLGGKSC</sequence>
<keyword evidence="8" id="KW-1185">Reference proteome</keyword>
<feature type="domain" description="Ig-like" evidence="6">
    <location>
        <begin position="13"/>
        <end position="106"/>
    </location>
</feature>
<keyword evidence="5" id="KW-1279">T cell receptor</keyword>
<dbReference type="InParanoid" id="A0A674F3C7"/>